<name>A0A0H2RST9_9AGAM</name>
<evidence type="ECO:0000313" key="1">
    <source>
        <dbReference type="EMBL" id="KLO15065.1"/>
    </source>
</evidence>
<accession>A0A0H2RST9</accession>
<dbReference type="AlphaFoldDB" id="A0A0H2RST9"/>
<organism evidence="1 2">
    <name type="scientific">Schizopora paradoxa</name>
    <dbReference type="NCBI Taxonomy" id="27342"/>
    <lineage>
        <taxon>Eukaryota</taxon>
        <taxon>Fungi</taxon>
        <taxon>Dikarya</taxon>
        <taxon>Basidiomycota</taxon>
        <taxon>Agaricomycotina</taxon>
        <taxon>Agaricomycetes</taxon>
        <taxon>Hymenochaetales</taxon>
        <taxon>Schizoporaceae</taxon>
        <taxon>Schizopora</taxon>
    </lineage>
</organism>
<gene>
    <name evidence="1" type="ORF">SCHPADRAFT_285312</name>
</gene>
<reference evidence="1 2" key="1">
    <citation type="submission" date="2015-04" db="EMBL/GenBank/DDBJ databases">
        <title>Complete genome sequence of Schizopora paradoxa KUC8140, a cosmopolitan wood degrader in East Asia.</title>
        <authorList>
            <consortium name="DOE Joint Genome Institute"/>
            <person name="Min B."/>
            <person name="Park H."/>
            <person name="Jang Y."/>
            <person name="Kim J.-J."/>
            <person name="Kim K.H."/>
            <person name="Pangilinan J."/>
            <person name="Lipzen A."/>
            <person name="Riley R."/>
            <person name="Grigoriev I.V."/>
            <person name="Spatafora J.W."/>
            <person name="Choi I.-G."/>
        </authorList>
    </citation>
    <scope>NUCLEOTIDE SEQUENCE [LARGE SCALE GENOMIC DNA]</scope>
    <source>
        <strain evidence="1 2">KUC8140</strain>
    </source>
</reference>
<dbReference type="Proteomes" id="UP000053477">
    <property type="component" value="Unassembled WGS sequence"/>
</dbReference>
<sequence>MIRTTHATCSTQATHDSTTTALLIYYDHHLHRIVSLCNTPSPTPSTQVARQRRVLSWVCSRPRRFALSHVFVVQSFQFCTTISCDNAFLGSQPSGIPRQHRVRREDYSDATQEQCALLKPLVTSSTSWCTASQRAVYFLGFKLSDTVLRSPSPTPLLDNASSSPNRRSCVPYPLLTDIPPSTRSLASSTGPGA</sequence>
<dbReference type="EMBL" id="KQ085935">
    <property type="protein sequence ID" value="KLO15065.1"/>
    <property type="molecule type" value="Genomic_DNA"/>
</dbReference>
<keyword evidence="2" id="KW-1185">Reference proteome</keyword>
<protein>
    <submittedName>
        <fullName evidence="1">Uncharacterized protein</fullName>
    </submittedName>
</protein>
<dbReference type="InParanoid" id="A0A0H2RST9"/>
<proteinExistence type="predicted"/>
<evidence type="ECO:0000313" key="2">
    <source>
        <dbReference type="Proteomes" id="UP000053477"/>
    </source>
</evidence>